<dbReference type="OrthoDB" id="4467251at2"/>
<comment type="caution">
    <text evidence="1">The sequence shown here is derived from an EMBL/GenBank/DDBJ whole genome shotgun (WGS) entry which is preliminary data.</text>
</comment>
<protein>
    <submittedName>
        <fullName evidence="1">Uncharacterized protein</fullName>
    </submittedName>
</protein>
<gene>
    <name evidence="1" type="ORF">FK531_22025</name>
</gene>
<reference evidence="1 2" key="1">
    <citation type="submission" date="2019-06" db="EMBL/GenBank/DDBJ databases">
        <title>Rhodococcus spaelei sp. nov., isolated from a cave.</title>
        <authorList>
            <person name="Lee S.D."/>
        </authorList>
    </citation>
    <scope>NUCLEOTIDE SEQUENCE [LARGE SCALE GENOMIC DNA]</scope>
    <source>
        <strain evidence="1 2">C9-5</strain>
    </source>
</reference>
<dbReference type="EMBL" id="VIGH01000014">
    <property type="protein sequence ID" value="TQF65299.1"/>
    <property type="molecule type" value="Genomic_DNA"/>
</dbReference>
<sequence>MTEIRVTVSRWQTRGPWWRGRRRMPGLVLEIDGHGATQTYGTRDLDTARTMVLDYLDTVDEPAPRDATIVWIETGA</sequence>
<organism evidence="1 2">
    <name type="scientific">Rhodococcus spelaei</name>
    <dbReference type="NCBI Taxonomy" id="2546320"/>
    <lineage>
        <taxon>Bacteria</taxon>
        <taxon>Bacillati</taxon>
        <taxon>Actinomycetota</taxon>
        <taxon>Actinomycetes</taxon>
        <taxon>Mycobacteriales</taxon>
        <taxon>Nocardiaceae</taxon>
        <taxon>Rhodococcus</taxon>
    </lineage>
</organism>
<evidence type="ECO:0000313" key="1">
    <source>
        <dbReference type="EMBL" id="TQF65299.1"/>
    </source>
</evidence>
<accession>A0A541AZ04</accession>
<evidence type="ECO:0000313" key="2">
    <source>
        <dbReference type="Proteomes" id="UP000316256"/>
    </source>
</evidence>
<name>A0A541AZ04_9NOCA</name>
<keyword evidence="2" id="KW-1185">Reference proteome</keyword>
<proteinExistence type="predicted"/>
<dbReference type="AlphaFoldDB" id="A0A541AZ04"/>
<dbReference type="Proteomes" id="UP000316256">
    <property type="component" value="Unassembled WGS sequence"/>
</dbReference>
<dbReference type="RefSeq" id="WP_142103339.1">
    <property type="nucleotide sequence ID" value="NZ_VIGH01000014.1"/>
</dbReference>